<comment type="caution">
    <text evidence="2">The sequence shown here is derived from an EMBL/GenBank/DDBJ whole genome shotgun (WGS) entry which is preliminary data.</text>
</comment>
<keyword evidence="3" id="KW-1185">Reference proteome</keyword>
<evidence type="ECO:0000256" key="1">
    <source>
        <dbReference type="SAM" id="MobiDB-lite"/>
    </source>
</evidence>
<evidence type="ECO:0000313" key="3">
    <source>
        <dbReference type="Proteomes" id="UP001501570"/>
    </source>
</evidence>
<sequence>MTEPVSYSISVRLRRVTAEEGYVSVPVTDAVMSPEPDQDGNLHLDPEKLWAEAIRLGSRLDTWRIEERDVTPHPIQKAPEGVFESGTDASTAS</sequence>
<dbReference type="RefSeq" id="WP_345633288.1">
    <property type="nucleotide sequence ID" value="NZ_BAABJQ010000016.1"/>
</dbReference>
<accession>A0ABP9S7T2</accession>
<protein>
    <submittedName>
        <fullName evidence="2">Uncharacterized protein</fullName>
    </submittedName>
</protein>
<dbReference type="Proteomes" id="UP001501570">
    <property type="component" value="Unassembled WGS sequence"/>
</dbReference>
<proteinExistence type="predicted"/>
<organism evidence="2 3">
    <name type="scientific">Rugosimonospora acidiphila</name>
    <dbReference type="NCBI Taxonomy" id="556531"/>
    <lineage>
        <taxon>Bacteria</taxon>
        <taxon>Bacillati</taxon>
        <taxon>Actinomycetota</taxon>
        <taxon>Actinomycetes</taxon>
        <taxon>Micromonosporales</taxon>
        <taxon>Micromonosporaceae</taxon>
        <taxon>Rugosimonospora</taxon>
    </lineage>
</organism>
<dbReference type="EMBL" id="BAABJQ010000016">
    <property type="protein sequence ID" value="GAA5191625.1"/>
    <property type="molecule type" value="Genomic_DNA"/>
</dbReference>
<reference evidence="3" key="1">
    <citation type="journal article" date="2019" name="Int. J. Syst. Evol. Microbiol.">
        <title>The Global Catalogue of Microorganisms (GCM) 10K type strain sequencing project: providing services to taxonomists for standard genome sequencing and annotation.</title>
        <authorList>
            <consortium name="The Broad Institute Genomics Platform"/>
            <consortium name="The Broad Institute Genome Sequencing Center for Infectious Disease"/>
            <person name="Wu L."/>
            <person name="Ma J."/>
        </authorList>
    </citation>
    <scope>NUCLEOTIDE SEQUENCE [LARGE SCALE GENOMIC DNA]</scope>
    <source>
        <strain evidence="3">JCM 18304</strain>
    </source>
</reference>
<evidence type="ECO:0000313" key="2">
    <source>
        <dbReference type="EMBL" id="GAA5191625.1"/>
    </source>
</evidence>
<name>A0ABP9S7T2_9ACTN</name>
<gene>
    <name evidence="2" type="ORF">GCM10023322_49400</name>
</gene>
<feature type="region of interest" description="Disordered" evidence="1">
    <location>
        <begin position="71"/>
        <end position="93"/>
    </location>
</feature>